<evidence type="ECO:0000256" key="1">
    <source>
        <dbReference type="ARBA" id="ARBA00004496"/>
    </source>
</evidence>
<keyword evidence="3 7" id="KW-0547">Nucleotide-binding</keyword>
<dbReference type="InterPro" id="IPR036277">
    <property type="entry name" value="SMC_hinge_sf"/>
</dbReference>
<keyword evidence="2 7" id="KW-0963">Cytoplasm</keyword>
<dbReference type="GO" id="GO:0016887">
    <property type="term" value="F:ATP hydrolysis activity"/>
    <property type="evidence" value="ECO:0007669"/>
    <property type="project" value="InterPro"/>
</dbReference>
<dbReference type="FunFam" id="3.40.50.300:FF:000901">
    <property type="entry name" value="Chromosome partition protein Smc"/>
    <property type="match status" value="1"/>
</dbReference>
<dbReference type="Pfam" id="PF06470">
    <property type="entry name" value="SMC_hinge"/>
    <property type="match status" value="1"/>
</dbReference>
<comment type="similarity">
    <text evidence="7">Belongs to the SMC family.</text>
</comment>
<dbReference type="AlphaFoldDB" id="A0A133S6S6"/>
<comment type="caution">
    <text evidence="9">The sequence shown here is derived from an EMBL/GenBank/DDBJ whole genome shotgun (WGS) entry which is preliminary data.</text>
</comment>
<dbReference type="Gene3D" id="3.30.70.1620">
    <property type="match status" value="1"/>
</dbReference>
<sequence>MQLLRLELKGFKSFADKTVVKFSPGMTAVIGPNGSGKSNITDAMKWVLGESNVRNLRGQRAEDIIFSGTEKRKPMSAAEVTLVFDNADGQLDVDMQEVAITRRIYRTGESEFLINKRTCRLKDIHLLLADTGLGKDSMAIIGQNRIDAILNSKPEERRLIFEDVAGISRFKINKEDALRRIASTDRNMERVRDIMATIEEQLGPLAEKAETTKKYMALSRSKREYDGVIGFHNYKTADRLLTRAENDNIALKDEEIELQTQLSTLDARRHTLQAENAKDQEQLKSWEAQFSDKQREEERINGTVTLLEEQLRATKREVEDTSLRISEAEASKKGEEQQLLILDCLIEDETAQLESERTQFVVLEENYNKAIAQLDAEQSSWKSLESDRQAYQQRQLDLVASIETAKATLRNLESRKSESAVQVETLEAEIKEVQSNLLAAKSEHESLETQFNELSNKRKSLVDEERSASERLREARKALNRMSSDVQKAQGRLELLAQWAEQHEGYLEGTKNILNGKGPWREAIKGAVGDLFTVDNRFTVAIEIALGGSVNHVVTTTAKAGSEGVQFLKSIQGGRVTFLPMDSVKGRPYDTPALSEDGVIGTAVDCIEFDVAYNHIFQYLLGRTLVVETMERAIALQKKYNQQLRIVTLTGEQFQPGGSLTGGATKKKRSSLLSRREEAARLEAELASVEERTAKLEQQIKDEENHIERAQRERSVLDEQYQHTNLLFSASQAKIQNIENQLERKKRVLHDEQERIVQIDVDMGQTKHVLSQSESELSALHNSPEQQGDQSAIMERLSTLQKAQQEAYESFTASRLFCERLESTIEERKVQQEQRKQNLETIVSRLEPLMELLHSSEERLNVVIPEQIRVANESLEAIRGEVEKFRALRDEAYQSTAGAREEIESILAEQDRLNQRYKVVQNRLVEAEGKLTRYRMDCDRAVEELNELGYSLEDAQHINITGSVNDWKMEQARLMAEIAELGSVNPNAVEEYEETKTRYDFLSNQLSDLDTAKEQLQAVIAEMDKAMSTQLYDVLEVVGKQFQHVFSQLFGGGTAQIVLTDPENILTGGIDFYIQPPGKKRQQLTLLSGGERALTVIALLFSFLDYRPAPFCVLDEVDAALDEANVERFSSYLNRVNKETQFIVVSHRKKTMEAAEVLQGVTMVERGVSRLLTVSFEDVKEDLA</sequence>
<dbReference type="Gene3D" id="1.20.1060.20">
    <property type="match status" value="1"/>
</dbReference>
<dbReference type="NCBIfam" id="TIGR02168">
    <property type="entry name" value="SMC_prok_B"/>
    <property type="match status" value="1"/>
</dbReference>
<feature type="domain" description="SMC hinge" evidence="8">
    <location>
        <begin position="522"/>
        <end position="637"/>
    </location>
</feature>
<evidence type="ECO:0000313" key="9">
    <source>
        <dbReference type="EMBL" id="KXA65410.1"/>
    </source>
</evidence>
<dbReference type="CDD" id="cd03278">
    <property type="entry name" value="ABC_SMC_barmotin"/>
    <property type="match status" value="1"/>
</dbReference>
<dbReference type="GO" id="GO:0007062">
    <property type="term" value="P:sister chromatid cohesion"/>
    <property type="evidence" value="ECO:0007669"/>
    <property type="project" value="InterPro"/>
</dbReference>
<dbReference type="GO" id="GO:0030261">
    <property type="term" value="P:chromosome condensation"/>
    <property type="evidence" value="ECO:0007669"/>
    <property type="project" value="InterPro"/>
</dbReference>
<feature type="coiled-coil region" evidence="7">
    <location>
        <begin position="903"/>
        <end position="944"/>
    </location>
</feature>
<evidence type="ECO:0000256" key="2">
    <source>
        <dbReference type="ARBA" id="ARBA00022490"/>
    </source>
</evidence>
<dbReference type="GO" id="GO:0005524">
    <property type="term" value="F:ATP binding"/>
    <property type="evidence" value="ECO:0007669"/>
    <property type="project" value="UniProtKB-UniRule"/>
</dbReference>
<dbReference type="GO" id="GO:0006260">
    <property type="term" value="P:DNA replication"/>
    <property type="evidence" value="ECO:0007669"/>
    <property type="project" value="UniProtKB-UniRule"/>
</dbReference>
<evidence type="ECO:0000256" key="7">
    <source>
        <dbReference type="HAMAP-Rule" id="MF_01894"/>
    </source>
</evidence>
<organism evidence="9">
    <name type="scientific">Veillonella atypica</name>
    <dbReference type="NCBI Taxonomy" id="39777"/>
    <lineage>
        <taxon>Bacteria</taxon>
        <taxon>Bacillati</taxon>
        <taxon>Bacillota</taxon>
        <taxon>Negativicutes</taxon>
        <taxon>Veillonellales</taxon>
        <taxon>Veillonellaceae</taxon>
        <taxon>Veillonella</taxon>
    </lineage>
</organism>
<dbReference type="InterPro" id="IPR003395">
    <property type="entry name" value="RecF/RecN/SMC_N"/>
</dbReference>
<feature type="coiled-coil region" evidence="7">
    <location>
        <begin position="402"/>
        <end position="492"/>
    </location>
</feature>
<dbReference type="Gene3D" id="6.10.140.1720">
    <property type="match status" value="1"/>
</dbReference>
<dbReference type="GO" id="GO:0005737">
    <property type="term" value="C:cytoplasm"/>
    <property type="evidence" value="ECO:0007669"/>
    <property type="project" value="UniProtKB-SubCell"/>
</dbReference>
<dbReference type="STRING" id="39777.B7L28_03400"/>
<evidence type="ECO:0000256" key="5">
    <source>
        <dbReference type="ARBA" id="ARBA00023054"/>
    </source>
</evidence>
<proteinExistence type="inferred from homology"/>
<name>A0A133S6S6_9FIRM</name>
<comment type="subcellular location">
    <subcellularLocation>
        <location evidence="1 7">Cytoplasm</location>
    </subcellularLocation>
</comment>
<dbReference type="Gene3D" id="3.40.50.300">
    <property type="entry name" value="P-loop containing nucleotide triphosphate hydrolases"/>
    <property type="match status" value="2"/>
</dbReference>
<gene>
    <name evidence="7" type="primary">smc</name>
    <name evidence="9" type="ORF">HMPREF3233_00180</name>
</gene>
<reference evidence="9 10" key="1">
    <citation type="submission" date="2016-01" db="EMBL/GenBank/DDBJ databases">
        <authorList>
            <person name="Oliw E.H."/>
        </authorList>
    </citation>
    <scope>NUCLEOTIDE SEQUENCE [LARGE SCALE GENOMIC DNA]</scope>
    <source>
        <strain evidence="9 10">CMW7756B</strain>
    </source>
</reference>
<evidence type="ECO:0000256" key="6">
    <source>
        <dbReference type="ARBA" id="ARBA00023125"/>
    </source>
</evidence>
<dbReference type="SUPFAM" id="SSF52540">
    <property type="entry name" value="P-loop containing nucleoside triphosphate hydrolases"/>
    <property type="match status" value="1"/>
</dbReference>
<dbReference type="InterPro" id="IPR010935">
    <property type="entry name" value="SMC_hinge"/>
</dbReference>
<comment type="domain">
    <text evidence="7">Contains large globular domains required for ATP hydrolysis at each terminus and a third globular domain forming a flexible hinge near the middle of the molecule. These domains are separated by coiled-coil structures.</text>
</comment>
<comment type="function">
    <text evidence="7">Required for chromosome condensation and partitioning.</text>
</comment>
<comment type="subunit">
    <text evidence="7">Homodimer.</text>
</comment>
<dbReference type="Proteomes" id="UP000070226">
    <property type="component" value="Unassembled WGS sequence"/>
</dbReference>
<evidence type="ECO:0000256" key="4">
    <source>
        <dbReference type="ARBA" id="ARBA00022840"/>
    </source>
</evidence>
<dbReference type="GO" id="GO:0003677">
    <property type="term" value="F:DNA binding"/>
    <property type="evidence" value="ECO:0007669"/>
    <property type="project" value="UniProtKB-UniRule"/>
</dbReference>
<dbReference type="PANTHER" id="PTHR43977">
    <property type="entry name" value="STRUCTURAL MAINTENANCE OF CHROMOSOMES PROTEIN 3"/>
    <property type="match status" value="1"/>
</dbReference>
<keyword evidence="4 7" id="KW-0067">ATP-binding</keyword>
<feature type="binding site" evidence="7">
    <location>
        <begin position="32"/>
        <end position="39"/>
    </location>
    <ligand>
        <name>ATP</name>
        <dbReference type="ChEBI" id="CHEBI:30616"/>
    </ligand>
</feature>
<evidence type="ECO:0000313" key="10">
    <source>
        <dbReference type="Proteomes" id="UP000070226"/>
    </source>
</evidence>
<dbReference type="PATRIC" id="fig|39777.7.peg.173"/>
<dbReference type="PIRSF" id="PIRSF005719">
    <property type="entry name" value="SMC"/>
    <property type="match status" value="1"/>
</dbReference>
<dbReference type="InterPro" id="IPR027417">
    <property type="entry name" value="P-loop_NTPase"/>
</dbReference>
<dbReference type="Pfam" id="PF02463">
    <property type="entry name" value="SMC_N"/>
    <property type="match status" value="1"/>
</dbReference>
<feature type="coiled-coil region" evidence="7">
    <location>
        <begin position="672"/>
        <end position="755"/>
    </location>
</feature>
<evidence type="ECO:0000259" key="8">
    <source>
        <dbReference type="SMART" id="SM00968"/>
    </source>
</evidence>
<dbReference type="HAMAP" id="MF_01894">
    <property type="entry name" value="Smc_prok"/>
    <property type="match status" value="1"/>
</dbReference>
<protein>
    <recommendedName>
        <fullName evidence="7">Chromosome partition protein Smc</fullName>
    </recommendedName>
</protein>
<dbReference type="SUPFAM" id="SSF75553">
    <property type="entry name" value="Smc hinge domain"/>
    <property type="match status" value="1"/>
</dbReference>
<evidence type="ECO:0000256" key="3">
    <source>
        <dbReference type="ARBA" id="ARBA00022741"/>
    </source>
</evidence>
<accession>A0A133S6S6</accession>
<feature type="coiled-coil region" evidence="7">
    <location>
        <begin position="999"/>
        <end position="1029"/>
    </location>
</feature>
<dbReference type="RefSeq" id="WP_060807101.1">
    <property type="nucleotide sequence ID" value="NZ_JAWQCS010000004.1"/>
</dbReference>
<dbReference type="InterPro" id="IPR024704">
    <property type="entry name" value="SMC"/>
</dbReference>
<dbReference type="InterPro" id="IPR011890">
    <property type="entry name" value="SMC_prok"/>
</dbReference>
<keyword evidence="6 7" id="KW-0238">DNA-binding</keyword>
<dbReference type="EMBL" id="LRQT01000004">
    <property type="protein sequence ID" value="KXA65410.1"/>
    <property type="molecule type" value="Genomic_DNA"/>
</dbReference>
<dbReference type="GO" id="GO:0007059">
    <property type="term" value="P:chromosome segregation"/>
    <property type="evidence" value="ECO:0007669"/>
    <property type="project" value="UniProtKB-UniRule"/>
</dbReference>
<keyword evidence="5 7" id="KW-0175">Coiled coil</keyword>
<dbReference type="SMART" id="SM00968">
    <property type="entry name" value="SMC_hinge"/>
    <property type="match status" value="1"/>
</dbReference>
<dbReference type="GO" id="GO:0005694">
    <property type="term" value="C:chromosome"/>
    <property type="evidence" value="ECO:0007669"/>
    <property type="project" value="InterPro"/>
</dbReference>
<feature type="coiled-coil region" evidence="7">
    <location>
        <begin position="234"/>
        <end position="366"/>
    </location>
</feature>